<evidence type="ECO:0000313" key="3">
    <source>
        <dbReference type="Proteomes" id="UP000521943"/>
    </source>
</evidence>
<evidence type="ECO:0000256" key="1">
    <source>
        <dbReference type="SAM" id="MobiDB-lite"/>
    </source>
</evidence>
<dbReference type="EMBL" id="JACGCI010000011">
    <property type="protein sequence ID" value="KAF6761004.1"/>
    <property type="molecule type" value="Genomic_DNA"/>
</dbReference>
<comment type="caution">
    <text evidence="2">The sequence shown here is derived from an EMBL/GenBank/DDBJ whole genome shotgun (WGS) entry which is preliminary data.</text>
</comment>
<reference evidence="2 3" key="1">
    <citation type="submission" date="2020-07" db="EMBL/GenBank/DDBJ databases">
        <title>Comparative genomics of pyrophilous fungi reveals a link between fire events and developmental genes.</title>
        <authorList>
            <consortium name="DOE Joint Genome Institute"/>
            <person name="Steindorff A.S."/>
            <person name="Carver A."/>
            <person name="Calhoun S."/>
            <person name="Stillman K."/>
            <person name="Liu H."/>
            <person name="Lipzen A."/>
            <person name="Pangilinan J."/>
            <person name="Labutti K."/>
            <person name="Bruns T.D."/>
            <person name="Grigoriev I.V."/>
        </authorList>
    </citation>
    <scope>NUCLEOTIDE SEQUENCE [LARGE SCALE GENOMIC DNA]</scope>
    <source>
        <strain evidence="2 3">CBS 144469</strain>
    </source>
</reference>
<feature type="compositionally biased region" description="Polar residues" evidence="1">
    <location>
        <begin position="59"/>
        <end position="75"/>
    </location>
</feature>
<evidence type="ECO:0000313" key="2">
    <source>
        <dbReference type="EMBL" id="KAF6761004.1"/>
    </source>
</evidence>
<accession>A0A8H6I9F8</accession>
<organism evidence="2 3">
    <name type="scientific">Ephemerocybe angulata</name>
    <dbReference type="NCBI Taxonomy" id="980116"/>
    <lineage>
        <taxon>Eukaryota</taxon>
        <taxon>Fungi</taxon>
        <taxon>Dikarya</taxon>
        <taxon>Basidiomycota</taxon>
        <taxon>Agaricomycotina</taxon>
        <taxon>Agaricomycetes</taxon>
        <taxon>Agaricomycetidae</taxon>
        <taxon>Agaricales</taxon>
        <taxon>Agaricineae</taxon>
        <taxon>Psathyrellaceae</taxon>
        <taxon>Ephemerocybe</taxon>
    </lineage>
</organism>
<feature type="compositionally biased region" description="Pro residues" evidence="1">
    <location>
        <begin position="122"/>
        <end position="152"/>
    </location>
</feature>
<proteinExistence type="predicted"/>
<sequence length="511" mass="54365">MPRGKRRHPNSAADDNPRPSRRMSMTPDPNRMEEDAPTPTHSPPPSSPEESGEQAGGHNASSPPNQASISQQLPFNPSPSPGPGHPTSGSSGPTNTGLNVPPSINVAPAGGGASSHAAGPSNQPPPPVPHAFPPPPVPPVVPPPPAPPPAPPLGQHLNPVHQAPVYLNPVPAGGFPPIIYRIETLTESLSDTQRQELRALGDHSAVVFLAEDTASNDPELRRTTVRECLDVGGFANVVPRQFGLVPGRTHRRGHPDRRSGALFVLDGLSTQQDILIRQRSCFSTSRGTIFILPLPLENHTAVGVLVGIVAEVREFSTRRLTAQVTETLRHDEEVLAFIRDHNDRLDPRRTFQQHADAVLNSVRVVGLPNPANPTSGLGQWSLRIESPTNDPDLVTQWMSILQSRVFETDFGNGSAFDPLHCTICFSAMHTSSYCPFPHLPGWQGQVRLRRPQQSSSYRGSRGRGGDRGGRGGRGAGPGRGRGPSGSRGLGRGGRGGYGGGFGGGSDYGYAF</sequence>
<feature type="compositionally biased region" description="Gly residues" evidence="1">
    <location>
        <begin position="471"/>
        <end position="511"/>
    </location>
</feature>
<dbReference type="AlphaFoldDB" id="A0A8H6I9F8"/>
<name>A0A8H6I9F8_9AGAR</name>
<gene>
    <name evidence="2" type="ORF">DFP72DRAFT_1062720</name>
</gene>
<keyword evidence="3" id="KW-1185">Reference proteome</keyword>
<protein>
    <submittedName>
        <fullName evidence="2">Uncharacterized protein</fullName>
    </submittedName>
</protein>
<feature type="compositionally biased region" description="Low complexity" evidence="1">
    <location>
        <begin position="85"/>
        <end position="97"/>
    </location>
</feature>
<feature type="region of interest" description="Disordered" evidence="1">
    <location>
        <begin position="1"/>
        <end position="156"/>
    </location>
</feature>
<dbReference type="OrthoDB" id="3011914at2759"/>
<feature type="region of interest" description="Disordered" evidence="1">
    <location>
        <begin position="447"/>
        <end position="511"/>
    </location>
</feature>
<dbReference type="Proteomes" id="UP000521943">
    <property type="component" value="Unassembled WGS sequence"/>
</dbReference>